<organism evidence="2 3">
    <name type="scientific">Fusarium falciforme</name>
    <dbReference type="NCBI Taxonomy" id="195108"/>
    <lineage>
        <taxon>Eukaryota</taxon>
        <taxon>Fungi</taxon>
        <taxon>Dikarya</taxon>
        <taxon>Ascomycota</taxon>
        <taxon>Pezizomycotina</taxon>
        <taxon>Sordariomycetes</taxon>
        <taxon>Hypocreomycetidae</taxon>
        <taxon>Hypocreales</taxon>
        <taxon>Nectriaceae</taxon>
        <taxon>Fusarium</taxon>
        <taxon>Fusarium solani species complex</taxon>
    </lineage>
</organism>
<feature type="compositionally biased region" description="Polar residues" evidence="1">
    <location>
        <begin position="112"/>
        <end position="123"/>
    </location>
</feature>
<protein>
    <submittedName>
        <fullName evidence="2">Uncharacterized protein</fullName>
    </submittedName>
</protein>
<keyword evidence="3" id="KW-1185">Reference proteome</keyword>
<dbReference type="EMBL" id="JAOQAV010000016">
    <property type="protein sequence ID" value="KAJ4187992.1"/>
    <property type="molecule type" value="Genomic_DNA"/>
</dbReference>
<feature type="region of interest" description="Disordered" evidence="1">
    <location>
        <begin position="51"/>
        <end position="71"/>
    </location>
</feature>
<gene>
    <name evidence="2" type="ORF">NW755_006787</name>
</gene>
<feature type="compositionally biased region" description="Acidic residues" evidence="1">
    <location>
        <begin position="89"/>
        <end position="105"/>
    </location>
</feature>
<evidence type="ECO:0000313" key="3">
    <source>
        <dbReference type="Proteomes" id="UP001152087"/>
    </source>
</evidence>
<dbReference type="Proteomes" id="UP001152087">
    <property type="component" value="Unassembled WGS sequence"/>
</dbReference>
<proteinExistence type="predicted"/>
<dbReference type="AlphaFoldDB" id="A0A9W8R8N6"/>
<evidence type="ECO:0000256" key="1">
    <source>
        <dbReference type="SAM" id="MobiDB-lite"/>
    </source>
</evidence>
<accession>A0A9W8R8N6</accession>
<evidence type="ECO:0000313" key="2">
    <source>
        <dbReference type="EMBL" id="KAJ4187992.1"/>
    </source>
</evidence>
<sequence length="281" mass="31311">MPKAQKTPWPGYWEPTPQNQVIVSRADRATSIYDRDVAFRQSQRDALIIAPRESHHQRSQKRGADFDNDSEGEIFHTSKARCMPLVDEEDTSMEGSDMVEQDSGDETEHQHANQAPASLTVPSNGQFLNIQGRLAMMEDKVQSLDKTTGKHVGDIGYLLPRMTELSSVGQAVKKKVGALESSIDTTNDNILGLLEGLQHCSGVDRDMLSLFRRLIELVGKTGRDLKTTRKVLEETRAAQVEDRATISSLQKELSEMKGEGSTGPESIKSVRQHLDMMQHLL</sequence>
<name>A0A9W8R8N6_9HYPO</name>
<feature type="region of interest" description="Disordered" evidence="1">
    <location>
        <begin position="89"/>
        <end position="123"/>
    </location>
</feature>
<comment type="caution">
    <text evidence="2">The sequence shown here is derived from an EMBL/GenBank/DDBJ whole genome shotgun (WGS) entry which is preliminary data.</text>
</comment>
<reference evidence="2" key="1">
    <citation type="submission" date="2022-09" db="EMBL/GenBank/DDBJ databases">
        <title>Fusarium specimens isolated from Avocado Roots.</title>
        <authorList>
            <person name="Stajich J."/>
            <person name="Roper C."/>
            <person name="Heimlech-Rivalta G."/>
        </authorList>
    </citation>
    <scope>NUCLEOTIDE SEQUENCE</scope>
    <source>
        <strain evidence="2">A02</strain>
    </source>
</reference>